<dbReference type="AlphaFoldDB" id="A0A834XLS8"/>
<dbReference type="Proteomes" id="UP000639338">
    <property type="component" value="Unassembled WGS sequence"/>
</dbReference>
<name>A0A834XLS8_APHGI</name>
<comment type="caution">
    <text evidence="1">The sequence shown here is derived from an EMBL/GenBank/DDBJ whole genome shotgun (WGS) entry which is preliminary data.</text>
</comment>
<accession>A0A834XLS8</accession>
<reference evidence="1 2" key="1">
    <citation type="submission" date="2020-08" db="EMBL/GenBank/DDBJ databases">
        <title>Aphidius gifuensis genome sequencing and assembly.</title>
        <authorList>
            <person name="Du Z."/>
        </authorList>
    </citation>
    <scope>NUCLEOTIDE SEQUENCE [LARGE SCALE GENOMIC DNA]</scope>
    <source>
        <strain evidence="1">YNYX2018</strain>
        <tissue evidence="1">Adults</tissue>
    </source>
</reference>
<evidence type="ECO:0000313" key="1">
    <source>
        <dbReference type="EMBL" id="KAF7989232.1"/>
    </source>
</evidence>
<dbReference type="EMBL" id="JACMRX010000005">
    <property type="protein sequence ID" value="KAF7989232.1"/>
    <property type="molecule type" value="Genomic_DNA"/>
</dbReference>
<proteinExistence type="predicted"/>
<keyword evidence="2" id="KW-1185">Reference proteome</keyword>
<gene>
    <name evidence="1" type="ORF">HCN44_007829</name>
</gene>
<sequence>MECDEEQNSINEDDQDWYEQPAFQDVSVIAEEVGDYESDNEHNDNESFIDKFRQWALNSNLAQTKQDELLKMLKKQFLPQLPTCSKTFLKTASAEYIIENCPGKTTDGEIV</sequence>
<protein>
    <submittedName>
        <fullName evidence="1">Uncharacterized protein</fullName>
    </submittedName>
</protein>
<evidence type="ECO:0000313" key="2">
    <source>
        <dbReference type="Proteomes" id="UP000639338"/>
    </source>
</evidence>
<organism evidence="1 2">
    <name type="scientific">Aphidius gifuensis</name>
    <name type="common">Parasitoid wasp</name>
    <dbReference type="NCBI Taxonomy" id="684658"/>
    <lineage>
        <taxon>Eukaryota</taxon>
        <taxon>Metazoa</taxon>
        <taxon>Ecdysozoa</taxon>
        <taxon>Arthropoda</taxon>
        <taxon>Hexapoda</taxon>
        <taxon>Insecta</taxon>
        <taxon>Pterygota</taxon>
        <taxon>Neoptera</taxon>
        <taxon>Endopterygota</taxon>
        <taxon>Hymenoptera</taxon>
        <taxon>Apocrita</taxon>
        <taxon>Ichneumonoidea</taxon>
        <taxon>Braconidae</taxon>
        <taxon>Aphidiinae</taxon>
        <taxon>Aphidius</taxon>
    </lineage>
</organism>